<evidence type="ECO:0000313" key="2">
    <source>
        <dbReference type="Proteomes" id="UP000018838"/>
    </source>
</evidence>
<dbReference type="Proteomes" id="UP000018838">
    <property type="component" value="Chromosome"/>
</dbReference>
<sequence length="38" mass="4036">MKENVTENKLVWHIAGVGALGSLIAGSFQQQGLGVRLI</sequence>
<organism evidence="1 2">
    <name type="scientific">Legionella oakridgensis ATCC 33761 = DSM 21215</name>
    <dbReference type="NCBI Taxonomy" id="1268635"/>
    <lineage>
        <taxon>Bacteria</taxon>
        <taxon>Pseudomonadati</taxon>
        <taxon>Pseudomonadota</taxon>
        <taxon>Gammaproteobacteria</taxon>
        <taxon>Legionellales</taxon>
        <taxon>Legionellaceae</taxon>
        <taxon>Legionella</taxon>
    </lineage>
</organism>
<dbReference type="KEGG" id="lok:Loa_02560"/>
<dbReference type="PATRIC" id="fig|1268635.3.peg.2624"/>
<evidence type="ECO:0000313" key="1">
    <source>
        <dbReference type="EMBL" id="AHE68097.1"/>
    </source>
</evidence>
<protein>
    <recommendedName>
        <fullName evidence="3">Ketopantoate reductase N-terminal domain-containing protein</fullName>
    </recommendedName>
</protein>
<gene>
    <name evidence="1" type="ORF">Loa_02560</name>
</gene>
<dbReference type="AlphaFoldDB" id="W0BHI8"/>
<keyword evidence="2" id="KW-1185">Reference proteome</keyword>
<reference evidence="1 2" key="1">
    <citation type="journal article" date="2013" name="Int. J. Med. Microbiol.">
        <title>Legionella oakridgensis ATCC 33761 genome sequence and phenotypic characterization reveals its replication capacity in amoebae.</title>
        <authorList>
            <person name="Brzuszkiewicz E."/>
            <person name="Schulz T."/>
            <person name="Rydzewski K."/>
            <person name="Daniel R."/>
            <person name="Gillmaier N."/>
            <person name="Dittmann C."/>
            <person name="Holland G."/>
            <person name="Schunder E."/>
            <person name="Lautner M."/>
            <person name="Eisenreich W."/>
            <person name="Luck C."/>
            <person name="Heuner K."/>
        </authorList>
    </citation>
    <scope>NUCLEOTIDE SEQUENCE [LARGE SCALE GENOMIC DNA]</scope>
    <source>
        <strain>OR-10</strain>
        <strain evidence="2">ATCC 33761</strain>
    </source>
</reference>
<name>W0BHI8_9GAMM</name>
<evidence type="ECO:0008006" key="3">
    <source>
        <dbReference type="Google" id="ProtNLM"/>
    </source>
</evidence>
<dbReference type="EMBL" id="CP004006">
    <property type="protein sequence ID" value="AHE68097.1"/>
    <property type="molecule type" value="Genomic_DNA"/>
</dbReference>
<proteinExistence type="predicted"/>
<accession>W0BHI8</accession>
<dbReference type="HOGENOM" id="CLU_3329513_0_0_6"/>